<evidence type="ECO:0000256" key="1">
    <source>
        <dbReference type="ARBA" id="ARBA00004651"/>
    </source>
</evidence>
<dbReference type="InterPro" id="IPR049453">
    <property type="entry name" value="Memb_transporter_dom"/>
</dbReference>
<feature type="transmembrane region" description="Helical" evidence="7">
    <location>
        <begin position="91"/>
        <end position="111"/>
    </location>
</feature>
<feature type="transmembrane region" description="Helical" evidence="7">
    <location>
        <begin position="333"/>
        <end position="355"/>
    </location>
</feature>
<keyword evidence="5 7" id="KW-0472">Membrane</keyword>
<proteinExistence type="inferred from homology"/>
<feature type="transmembrane region" description="Helical" evidence="7">
    <location>
        <begin position="392"/>
        <end position="417"/>
    </location>
</feature>
<keyword evidence="4 7" id="KW-1133">Transmembrane helix</keyword>
<evidence type="ECO:0000313" key="10">
    <source>
        <dbReference type="Proteomes" id="UP000298482"/>
    </source>
</evidence>
<comment type="caution">
    <text evidence="9">The sequence shown here is derived from an EMBL/GenBank/DDBJ whole genome shotgun (WGS) entry which is preliminary data.</text>
</comment>
<feature type="transmembrane region" description="Helical" evidence="7">
    <location>
        <begin position="459"/>
        <end position="477"/>
    </location>
</feature>
<feature type="transmembrane region" description="Helical" evidence="7">
    <location>
        <begin position="65"/>
        <end position="85"/>
    </location>
</feature>
<gene>
    <name evidence="9" type="ORF">E2556_02935</name>
</gene>
<evidence type="ECO:0000313" key="9">
    <source>
        <dbReference type="EMBL" id="TGA80594.1"/>
    </source>
</evidence>
<evidence type="ECO:0000256" key="7">
    <source>
        <dbReference type="SAM" id="Phobius"/>
    </source>
</evidence>
<protein>
    <submittedName>
        <fullName evidence="9">FUSC family protein</fullName>
    </submittedName>
</protein>
<evidence type="ECO:0000256" key="3">
    <source>
        <dbReference type="ARBA" id="ARBA00022692"/>
    </source>
</evidence>
<sequence>MGNVLHSLITFDTTKIDPMKGLRQGLLMIIPALVGYMLGNFSFGLLVSTGTLAHIYVFKGSPQSMLRTVILCSISFAICMMLGTLTVTQPVLYGFTLLLVTVIPFYIFSALKIAGPSSTFFLVTFCLPSNLPVAPDQALFRGFAILIGGALATFVVLLIILFQKQKVEDRAITADFKMIHELMHHFNDPEKFKEVSQSAVTAFKNSDELLITATAGAKSKLNSRFQRLLLLHTSAQGIYSELLELHEQDIRPLPQDLIDMMDVTIRNAYRRSTKRENWTKEVNVSEQYNNLLQHILKIDEIANLDANQIEHQASVRKPLYSQRILHNLTLDSIVFRNTLIYAVILGVAIFVSLAFNIQKSYWIPLTAHTVMLGMTTRRMLDRSVARGLGTILGTLLLSGILFFNPHLVVAVIIMGLAAMVTEAFVGSNYAFAVIFITTQVILLNGLASHNLSISIAYTRIFDVLIGIVIAVVGVLLINRQTASAMLPRTIAEVVRKEAVIFQYLFSENGYQDSEREKKESFDLSVNMSNMTQIYNSANGELFSNKNVLRYYYPSIFALEEINFMLMRAMQNKERQHISDAQMGEYLVIFENVAKHFELQSSLEVKELSDLPQYNYLKSALMKLQSNCVATRKDVDDMEVTSATQS</sequence>
<dbReference type="RefSeq" id="WP_103329889.1">
    <property type="nucleotide sequence ID" value="NZ_PPRD01000103.1"/>
</dbReference>
<feature type="transmembrane region" description="Helical" evidence="7">
    <location>
        <begin position="429"/>
        <end position="447"/>
    </location>
</feature>
<keyword evidence="2" id="KW-1003">Cell membrane</keyword>
<name>A0ABY2KJ36_9STAP</name>
<reference evidence="9 10" key="1">
    <citation type="submission" date="2019-04" db="EMBL/GenBank/DDBJ databases">
        <title>Genomic characterization of Staphylococcus petrasii strains.</title>
        <authorList>
            <person name="Vrbovska V."/>
            <person name="Kovarovic V."/>
            <person name="Maslanova I."/>
            <person name="Indrakova A."/>
            <person name="Petras P."/>
            <person name="Sedo O."/>
            <person name="Svec P."/>
            <person name="Fisarova L."/>
            <person name="Sedlacek I."/>
            <person name="Doskar J."/>
            <person name="Pantucek R."/>
        </authorList>
    </citation>
    <scope>NUCLEOTIDE SEQUENCE [LARGE SCALE GENOMIC DNA]</scope>
    <source>
        <strain evidence="9 10">CCM 8421</strain>
    </source>
</reference>
<evidence type="ECO:0000256" key="5">
    <source>
        <dbReference type="ARBA" id="ARBA00023136"/>
    </source>
</evidence>
<dbReference type="PANTHER" id="PTHR30509:SF9">
    <property type="entry name" value="MULTIDRUG RESISTANCE PROTEIN MDTO"/>
    <property type="match status" value="1"/>
</dbReference>
<accession>A0ABY2KJ36</accession>
<dbReference type="Pfam" id="PF13515">
    <property type="entry name" value="FUSC_2"/>
    <property type="match status" value="1"/>
</dbReference>
<comment type="subcellular location">
    <subcellularLocation>
        <location evidence="1">Cell membrane</location>
        <topology evidence="1">Multi-pass membrane protein</topology>
    </subcellularLocation>
</comment>
<organism evidence="9 10">
    <name type="scientific">Staphylococcus croceilyticus</name>
    <dbReference type="NCBI Taxonomy" id="319942"/>
    <lineage>
        <taxon>Bacteria</taxon>
        <taxon>Bacillati</taxon>
        <taxon>Bacillota</taxon>
        <taxon>Bacilli</taxon>
        <taxon>Bacillales</taxon>
        <taxon>Staphylococcaceae</taxon>
        <taxon>Staphylococcus</taxon>
    </lineage>
</organism>
<comment type="similarity">
    <text evidence="6">Belongs to the YccS/YhfK family.</text>
</comment>
<evidence type="ECO:0000259" key="8">
    <source>
        <dbReference type="Pfam" id="PF13515"/>
    </source>
</evidence>
<evidence type="ECO:0000256" key="2">
    <source>
        <dbReference type="ARBA" id="ARBA00022475"/>
    </source>
</evidence>
<evidence type="ECO:0000256" key="4">
    <source>
        <dbReference type="ARBA" id="ARBA00022989"/>
    </source>
</evidence>
<keyword evidence="10" id="KW-1185">Reference proteome</keyword>
<dbReference type="Proteomes" id="UP000298482">
    <property type="component" value="Unassembled WGS sequence"/>
</dbReference>
<evidence type="ECO:0000256" key="6">
    <source>
        <dbReference type="ARBA" id="ARBA00043993"/>
    </source>
</evidence>
<dbReference type="PANTHER" id="PTHR30509">
    <property type="entry name" value="P-HYDROXYBENZOIC ACID EFFLUX PUMP SUBUNIT-RELATED"/>
    <property type="match status" value="1"/>
</dbReference>
<feature type="transmembrane region" description="Helical" evidence="7">
    <location>
        <begin position="26"/>
        <end position="53"/>
    </location>
</feature>
<feature type="domain" description="Integral membrane bound transporter" evidence="8">
    <location>
        <begin position="347"/>
        <end position="472"/>
    </location>
</feature>
<feature type="transmembrane region" description="Helical" evidence="7">
    <location>
        <begin position="140"/>
        <end position="162"/>
    </location>
</feature>
<dbReference type="EMBL" id="SRJF01000002">
    <property type="protein sequence ID" value="TGA80594.1"/>
    <property type="molecule type" value="Genomic_DNA"/>
</dbReference>
<keyword evidence="3 7" id="KW-0812">Transmembrane</keyword>